<dbReference type="InterPro" id="IPR036638">
    <property type="entry name" value="HLH_DNA-bd_sf"/>
</dbReference>
<dbReference type="PROSITE" id="PS50888">
    <property type="entry name" value="BHLH"/>
    <property type="match status" value="1"/>
</dbReference>
<feature type="non-terminal residue" evidence="7">
    <location>
        <position position="1"/>
    </location>
</feature>
<dbReference type="PANTHER" id="PTHR15741:SF39">
    <property type="entry name" value="BHLH TRANSCRIPTION FACTOR (EUROFUNG)"/>
    <property type="match status" value="1"/>
</dbReference>
<keyword evidence="2" id="KW-0805">Transcription regulation</keyword>
<sequence>RPLLTDDVKKRNHIASEQKRRLNIRVGFDNLVSLVPGLADHPRSETVILGKAADHLQIMLDHHRRV</sequence>
<dbReference type="InterPro" id="IPR052207">
    <property type="entry name" value="Max-like/E-box_TFs"/>
</dbReference>
<comment type="subcellular location">
    <subcellularLocation>
        <location evidence="1">Nucleus</location>
    </subcellularLocation>
</comment>
<dbReference type="GO" id="GO:0005634">
    <property type="term" value="C:nucleus"/>
    <property type="evidence" value="ECO:0007669"/>
    <property type="project" value="UniProtKB-SubCell"/>
</dbReference>
<keyword evidence="3" id="KW-0238">DNA-binding</keyword>
<gene>
    <name evidence="7" type="ORF">BCR44DRAFT_1368889</name>
</gene>
<evidence type="ECO:0000256" key="2">
    <source>
        <dbReference type="ARBA" id="ARBA00023015"/>
    </source>
</evidence>
<dbReference type="InterPro" id="IPR057072">
    <property type="entry name" value="bHLH_INO4"/>
</dbReference>
<keyword evidence="8" id="KW-1185">Reference proteome</keyword>
<dbReference type="OrthoDB" id="5778525at2759"/>
<dbReference type="STRING" id="765915.A0A1Y2HHB8"/>
<dbReference type="Gene3D" id="4.10.280.10">
    <property type="entry name" value="Helix-loop-helix DNA-binding domain"/>
    <property type="match status" value="1"/>
</dbReference>
<reference evidence="7 8" key="1">
    <citation type="submission" date="2016-07" db="EMBL/GenBank/DDBJ databases">
        <title>Pervasive Adenine N6-methylation of Active Genes in Fungi.</title>
        <authorList>
            <consortium name="DOE Joint Genome Institute"/>
            <person name="Mondo S.J."/>
            <person name="Dannebaum R.O."/>
            <person name="Kuo R.C."/>
            <person name="Labutti K."/>
            <person name="Haridas S."/>
            <person name="Kuo A."/>
            <person name="Salamov A."/>
            <person name="Ahrendt S.R."/>
            <person name="Lipzen A."/>
            <person name="Sullivan W."/>
            <person name="Andreopoulos W.B."/>
            <person name="Clum A."/>
            <person name="Lindquist E."/>
            <person name="Daum C."/>
            <person name="Ramamoorthy G.K."/>
            <person name="Gryganskyi A."/>
            <person name="Culley D."/>
            <person name="Magnuson J.K."/>
            <person name="James T.Y."/>
            <person name="O'Malley M.A."/>
            <person name="Stajich J.E."/>
            <person name="Spatafora J.W."/>
            <person name="Visel A."/>
            <person name="Grigoriev I.V."/>
        </authorList>
    </citation>
    <scope>NUCLEOTIDE SEQUENCE [LARGE SCALE GENOMIC DNA]</scope>
    <source>
        <strain evidence="7 8">PL171</strain>
    </source>
</reference>
<proteinExistence type="predicted"/>
<accession>A0A1Y2HHB8</accession>
<dbReference type="Pfam" id="PF23181">
    <property type="entry name" value="bHLH_INO4"/>
    <property type="match status" value="1"/>
</dbReference>
<feature type="domain" description="BHLH" evidence="6">
    <location>
        <begin position="8"/>
        <end position="59"/>
    </location>
</feature>
<protein>
    <recommendedName>
        <fullName evidence="6">BHLH domain-containing protein</fullName>
    </recommendedName>
</protein>
<keyword evidence="4" id="KW-0804">Transcription</keyword>
<dbReference type="PANTHER" id="PTHR15741">
    <property type="entry name" value="BASIC HELIX-LOOP-HELIX ZIP TRANSCRIPTION FACTOR"/>
    <property type="match status" value="1"/>
</dbReference>
<feature type="non-terminal residue" evidence="7">
    <location>
        <position position="66"/>
    </location>
</feature>
<evidence type="ECO:0000256" key="1">
    <source>
        <dbReference type="ARBA" id="ARBA00004123"/>
    </source>
</evidence>
<evidence type="ECO:0000259" key="6">
    <source>
        <dbReference type="PROSITE" id="PS50888"/>
    </source>
</evidence>
<name>A0A1Y2HHB8_9FUNG</name>
<evidence type="ECO:0000313" key="8">
    <source>
        <dbReference type="Proteomes" id="UP000193411"/>
    </source>
</evidence>
<dbReference type="EMBL" id="MCFL01000046">
    <property type="protein sequence ID" value="ORZ32472.1"/>
    <property type="molecule type" value="Genomic_DNA"/>
</dbReference>
<keyword evidence="5" id="KW-0539">Nucleus</keyword>
<evidence type="ECO:0000256" key="3">
    <source>
        <dbReference type="ARBA" id="ARBA00023125"/>
    </source>
</evidence>
<dbReference type="GO" id="GO:0000978">
    <property type="term" value="F:RNA polymerase II cis-regulatory region sequence-specific DNA binding"/>
    <property type="evidence" value="ECO:0007669"/>
    <property type="project" value="TreeGrafter"/>
</dbReference>
<evidence type="ECO:0000256" key="5">
    <source>
        <dbReference type="ARBA" id="ARBA00023242"/>
    </source>
</evidence>
<dbReference type="SUPFAM" id="SSF47459">
    <property type="entry name" value="HLH, helix-loop-helix DNA-binding domain"/>
    <property type="match status" value="1"/>
</dbReference>
<evidence type="ECO:0000256" key="4">
    <source>
        <dbReference type="ARBA" id="ARBA00023163"/>
    </source>
</evidence>
<dbReference type="InterPro" id="IPR011598">
    <property type="entry name" value="bHLH_dom"/>
</dbReference>
<evidence type="ECO:0000313" key="7">
    <source>
        <dbReference type="EMBL" id="ORZ32472.1"/>
    </source>
</evidence>
<dbReference type="AlphaFoldDB" id="A0A1Y2HHB8"/>
<dbReference type="GO" id="GO:0000981">
    <property type="term" value="F:DNA-binding transcription factor activity, RNA polymerase II-specific"/>
    <property type="evidence" value="ECO:0007669"/>
    <property type="project" value="TreeGrafter"/>
</dbReference>
<dbReference type="Proteomes" id="UP000193411">
    <property type="component" value="Unassembled WGS sequence"/>
</dbReference>
<dbReference type="GO" id="GO:0046983">
    <property type="term" value="F:protein dimerization activity"/>
    <property type="evidence" value="ECO:0007669"/>
    <property type="project" value="InterPro"/>
</dbReference>
<organism evidence="7 8">
    <name type="scientific">Catenaria anguillulae PL171</name>
    <dbReference type="NCBI Taxonomy" id="765915"/>
    <lineage>
        <taxon>Eukaryota</taxon>
        <taxon>Fungi</taxon>
        <taxon>Fungi incertae sedis</taxon>
        <taxon>Blastocladiomycota</taxon>
        <taxon>Blastocladiomycetes</taxon>
        <taxon>Blastocladiales</taxon>
        <taxon>Catenariaceae</taxon>
        <taxon>Catenaria</taxon>
    </lineage>
</organism>
<comment type="caution">
    <text evidence="7">The sequence shown here is derived from an EMBL/GenBank/DDBJ whole genome shotgun (WGS) entry which is preliminary data.</text>
</comment>